<dbReference type="EMBL" id="LAZR01000051">
    <property type="protein sequence ID" value="KKN98615.1"/>
    <property type="molecule type" value="Genomic_DNA"/>
</dbReference>
<evidence type="ECO:0000313" key="1">
    <source>
        <dbReference type="EMBL" id="KKN98615.1"/>
    </source>
</evidence>
<reference evidence="1" key="1">
    <citation type="journal article" date="2015" name="Nature">
        <title>Complex archaea that bridge the gap between prokaryotes and eukaryotes.</title>
        <authorList>
            <person name="Spang A."/>
            <person name="Saw J.H."/>
            <person name="Jorgensen S.L."/>
            <person name="Zaremba-Niedzwiedzka K."/>
            <person name="Martijn J."/>
            <person name="Lind A.E."/>
            <person name="van Eijk R."/>
            <person name="Schleper C."/>
            <person name="Guy L."/>
            <person name="Ettema T.J."/>
        </authorList>
    </citation>
    <scope>NUCLEOTIDE SEQUENCE</scope>
</reference>
<comment type="caution">
    <text evidence="1">The sequence shown here is derived from an EMBL/GenBank/DDBJ whole genome shotgun (WGS) entry which is preliminary data.</text>
</comment>
<dbReference type="AlphaFoldDB" id="A0A0F9V067"/>
<proteinExistence type="predicted"/>
<accession>A0A0F9V067</accession>
<gene>
    <name evidence="1" type="ORF">LCGC14_0147270</name>
</gene>
<sequence>MFTPQTFVADSFELVALKEHSARFCTRLAEALEELDTLTGVEVKEDFLQTVSKYRSNVELDVAVIAQRKDLKSEVLSLPAYEELGLGKTDTVRTDIGNNKLYTPIRSEMFRTIAINPQLQIKLYRQASITSPLLVRGKDLLGLIKPLEYPYEIQKKLWADKDALSKLLQEV</sequence>
<name>A0A0F9V067_9ZZZZ</name>
<protein>
    <submittedName>
        <fullName evidence="1">Uncharacterized protein</fullName>
    </submittedName>
</protein>
<organism evidence="1">
    <name type="scientific">marine sediment metagenome</name>
    <dbReference type="NCBI Taxonomy" id="412755"/>
    <lineage>
        <taxon>unclassified sequences</taxon>
        <taxon>metagenomes</taxon>
        <taxon>ecological metagenomes</taxon>
    </lineage>
</organism>